<protein>
    <submittedName>
        <fullName evidence="2">Uncharacterized protein</fullName>
    </submittedName>
</protein>
<sequence length="150" mass="16091">MRCRLADMAAGLERQMVKGALEAESMVLGSRGGERSAHFPEWHRRDPHTSTQGHLGHISARQPTRAAFLFPPQTLLELACASPRLPGVPSAERNVPAQRSWKHPELAEQAGRGQLSRTSAPKPLGAADSLEQGAGLGARAPPVLHSPLHP</sequence>
<feature type="region of interest" description="Disordered" evidence="1">
    <location>
        <begin position="32"/>
        <end position="59"/>
    </location>
</feature>
<gene>
    <name evidence="2" type="ORF">MRATA1EN1_LOCUS7116</name>
</gene>
<feature type="compositionally biased region" description="Basic and acidic residues" evidence="1">
    <location>
        <begin position="32"/>
        <end position="48"/>
    </location>
</feature>
<keyword evidence="3" id="KW-1185">Reference proteome</keyword>
<reference evidence="2" key="1">
    <citation type="submission" date="2023-04" db="EMBL/GenBank/DDBJ databases">
        <authorList>
            <consortium name="ELIXIR-Norway"/>
        </authorList>
    </citation>
    <scope>NUCLEOTIDE SEQUENCE [LARGE SCALE GENOMIC DNA]</scope>
</reference>
<evidence type="ECO:0000313" key="3">
    <source>
        <dbReference type="Proteomes" id="UP001176941"/>
    </source>
</evidence>
<name>A0ABN8Y9U6_RANTA</name>
<evidence type="ECO:0000256" key="1">
    <source>
        <dbReference type="SAM" id="MobiDB-lite"/>
    </source>
</evidence>
<accession>A0ABN8Y9U6</accession>
<dbReference type="Proteomes" id="UP001176941">
    <property type="component" value="Chromosome 16"/>
</dbReference>
<organism evidence="2 3">
    <name type="scientific">Rangifer tarandus platyrhynchus</name>
    <name type="common">Svalbard reindeer</name>
    <dbReference type="NCBI Taxonomy" id="3082113"/>
    <lineage>
        <taxon>Eukaryota</taxon>
        <taxon>Metazoa</taxon>
        <taxon>Chordata</taxon>
        <taxon>Craniata</taxon>
        <taxon>Vertebrata</taxon>
        <taxon>Euteleostomi</taxon>
        <taxon>Mammalia</taxon>
        <taxon>Eutheria</taxon>
        <taxon>Laurasiatheria</taxon>
        <taxon>Artiodactyla</taxon>
        <taxon>Ruminantia</taxon>
        <taxon>Pecora</taxon>
        <taxon>Cervidae</taxon>
        <taxon>Odocoileinae</taxon>
        <taxon>Rangifer</taxon>
    </lineage>
</organism>
<feature type="region of interest" description="Disordered" evidence="1">
    <location>
        <begin position="85"/>
        <end position="150"/>
    </location>
</feature>
<proteinExistence type="predicted"/>
<dbReference type="EMBL" id="OX459952">
    <property type="protein sequence ID" value="CAI9158154.1"/>
    <property type="molecule type" value="Genomic_DNA"/>
</dbReference>
<evidence type="ECO:0000313" key="2">
    <source>
        <dbReference type="EMBL" id="CAI9158154.1"/>
    </source>
</evidence>